<dbReference type="EMBL" id="VSSQ01092876">
    <property type="protein sequence ID" value="MPN37941.1"/>
    <property type="molecule type" value="Genomic_DNA"/>
</dbReference>
<name>A0A645HG04_9ZZZZ</name>
<protein>
    <submittedName>
        <fullName evidence="1">Uncharacterized protein</fullName>
    </submittedName>
</protein>
<gene>
    <name evidence="1" type="ORF">SDC9_185462</name>
</gene>
<sequence length="92" mass="10248">MLTAWEEYKDVVSLDGTKFSQTRPMMSGKTAENICGLCNLVGELIISPKDGARYVRLQASPTLVAKDLIFKREFCTPDHLLIAEEKETKANA</sequence>
<accession>A0A645HG04</accession>
<comment type="caution">
    <text evidence="1">The sequence shown here is derived from an EMBL/GenBank/DDBJ whole genome shotgun (WGS) entry which is preliminary data.</text>
</comment>
<reference evidence="1" key="1">
    <citation type="submission" date="2019-08" db="EMBL/GenBank/DDBJ databases">
        <authorList>
            <person name="Kucharzyk K."/>
            <person name="Murdoch R.W."/>
            <person name="Higgins S."/>
            <person name="Loffler F."/>
        </authorList>
    </citation>
    <scope>NUCLEOTIDE SEQUENCE</scope>
</reference>
<evidence type="ECO:0000313" key="1">
    <source>
        <dbReference type="EMBL" id="MPN37941.1"/>
    </source>
</evidence>
<dbReference type="AlphaFoldDB" id="A0A645HG04"/>
<proteinExistence type="predicted"/>
<organism evidence="1">
    <name type="scientific">bioreactor metagenome</name>
    <dbReference type="NCBI Taxonomy" id="1076179"/>
    <lineage>
        <taxon>unclassified sequences</taxon>
        <taxon>metagenomes</taxon>
        <taxon>ecological metagenomes</taxon>
    </lineage>
</organism>